<evidence type="ECO:0008006" key="11">
    <source>
        <dbReference type="Google" id="ProtNLM"/>
    </source>
</evidence>
<keyword evidence="5 8" id="KW-0812">Transmembrane</keyword>
<dbReference type="EMBL" id="CP001359">
    <property type="protein sequence ID" value="ACL64539.1"/>
    <property type="molecule type" value="Genomic_DNA"/>
</dbReference>
<protein>
    <recommendedName>
        <fullName evidence="11">AI-2E family transporter</fullName>
    </recommendedName>
</protein>
<dbReference type="Proteomes" id="UP000007089">
    <property type="component" value="Chromosome"/>
</dbReference>
<dbReference type="Pfam" id="PF01594">
    <property type="entry name" value="AI-2E_transport"/>
    <property type="match status" value="1"/>
</dbReference>
<dbReference type="HOGENOM" id="CLU_031275_0_1_7"/>
<keyword evidence="10" id="KW-1185">Reference proteome</keyword>
<feature type="transmembrane region" description="Helical" evidence="8">
    <location>
        <begin position="155"/>
        <end position="176"/>
    </location>
</feature>
<evidence type="ECO:0000256" key="1">
    <source>
        <dbReference type="ARBA" id="ARBA00004651"/>
    </source>
</evidence>
<proteinExistence type="inferred from homology"/>
<keyword evidence="4" id="KW-1003">Cell membrane</keyword>
<feature type="transmembrane region" description="Helical" evidence="8">
    <location>
        <begin position="44"/>
        <end position="61"/>
    </location>
</feature>
<evidence type="ECO:0000256" key="5">
    <source>
        <dbReference type="ARBA" id="ARBA00022692"/>
    </source>
</evidence>
<evidence type="ECO:0000313" key="9">
    <source>
        <dbReference type="EMBL" id="ACL64539.1"/>
    </source>
</evidence>
<dbReference type="PANTHER" id="PTHR21716">
    <property type="entry name" value="TRANSMEMBRANE PROTEIN"/>
    <property type="match status" value="1"/>
</dbReference>
<feature type="transmembrane region" description="Helical" evidence="8">
    <location>
        <begin position="242"/>
        <end position="268"/>
    </location>
</feature>
<dbReference type="InterPro" id="IPR002549">
    <property type="entry name" value="AI-2E-like"/>
</dbReference>
<feature type="transmembrane region" description="Helical" evidence="8">
    <location>
        <begin position="280"/>
        <end position="298"/>
    </location>
</feature>
<gene>
    <name evidence="9" type="ordered locus">A2cp1_1194</name>
</gene>
<feature type="transmembrane region" description="Helical" evidence="8">
    <location>
        <begin position="70"/>
        <end position="91"/>
    </location>
</feature>
<organism evidence="9 10">
    <name type="scientific">Anaeromyxobacter dehalogenans (strain ATCC BAA-258 / DSM 21875 / 2CP-1)</name>
    <dbReference type="NCBI Taxonomy" id="455488"/>
    <lineage>
        <taxon>Bacteria</taxon>
        <taxon>Pseudomonadati</taxon>
        <taxon>Myxococcota</taxon>
        <taxon>Myxococcia</taxon>
        <taxon>Myxococcales</taxon>
        <taxon>Cystobacterineae</taxon>
        <taxon>Anaeromyxobacteraceae</taxon>
        <taxon>Anaeromyxobacter</taxon>
    </lineage>
</organism>
<evidence type="ECO:0000256" key="6">
    <source>
        <dbReference type="ARBA" id="ARBA00022989"/>
    </source>
</evidence>
<feature type="transmembrane region" description="Helical" evidence="8">
    <location>
        <begin position="318"/>
        <end position="343"/>
    </location>
</feature>
<accession>B8JFV1</accession>
<dbReference type="PANTHER" id="PTHR21716:SF53">
    <property type="entry name" value="PERMEASE PERM-RELATED"/>
    <property type="match status" value="1"/>
</dbReference>
<evidence type="ECO:0000313" key="10">
    <source>
        <dbReference type="Proteomes" id="UP000007089"/>
    </source>
</evidence>
<comment type="subcellular location">
    <subcellularLocation>
        <location evidence="1">Cell membrane</location>
        <topology evidence="1">Multi-pass membrane protein</topology>
    </subcellularLocation>
</comment>
<dbReference type="GO" id="GO:0005886">
    <property type="term" value="C:plasma membrane"/>
    <property type="evidence" value="ECO:0007669"/>
    <property type="project" value="UniProtKB-SubCell"/>
</dbReference>
<evidence type="ECO:0000256" key="3">
    <source>
        <dbReference type="ARBA" id="ARBA00022448"/>
    </source>
</evidence>
<evidence type="ECO:0000256" key="8">
    <source>
        <dbReference type="SAM" id="Phobius"/>
    </source>
</evidence>
<dbReference type="KEGG" id="acp:A2cp1_1194"/>
<keyword evidence="7 8" id="KW-0472">Membrane</keyword>
<name>B8JFV1_ANAD2</name>
<reference evidence="9" key="1">
    <citation type="submission" date="2009-01" db="EMBL/GenBank/DDBJ databases">
        <title>Complete sequence of Anaeromyxobacter dehalogenans 2CP-1.</title>
        <authorList>
            <consortium name="US DOE Joint Genome Institute"/>
            <person name="Lucas S."/>
            <person name="Copeland A."/>
            <person name="Lapidus A."/>
            <person name="Glavina del Rio T."/>
            <person name="Dalin E."/>
            <person name="Tice H."/>
            <person name="Bruce D."/>
            <person name="Goodwin L."/>
            <person name="Pitluck S."/>
            <person name="Saunders E."/>
            <person name="Brettin T."/>
            <person name="Detter J.C."/>
            <person name="Han C."/>
            <person name="Larimer F."/>
            <person name="Land M."/>
            <person name="Hauser L."/>
            <person name="Kyrpides N."/>
            <person name="Ovchinnikova G."/>
            <person name="Beliaev A.S."/>
            <person name="Richardson P."/>
        </authorList>
    </citation>
    <scope>NUCLEOTIDE SEQUENCE</scope>
    <source>
        <strain evidence="9">2CP-1</strain>
    </source>
</reference>
<dbReference type="RefSeq" id="WP_012632529.1">
    <property type="nucleotide sequence ID" value="NC_011891.1"/>
</dbReference>
<dbReference type="AlphaFoldDB" id="B8JFV1"/>
<evidence type="ECO:0000256" key="2">
    <source>
        <dbReference type="ARBA" id="ARBA00009773"/>
    </source>
</evidence>
<keyword evidence="6 8" id="KW-1133">Transmembrane helix</keyword>
<evidence type="ECO:0000256" key="7">
    <source>
        <dbReference type="ARBA" id="ARBA00023136"/>
    </source>
</evidence>
<sequence>MSAVAPPAPAGGHEARATARALTVLAVAAGFGFLWLARDLLVPTALGVTLALSVHPVVAALERRGLSRTLAAIAGTLLTVAVLAAIGWVLWDRIAAFAQELPGYEGRLREAAAGIRRHAAHLQAQSEQLVQTPRRPGEVKVQETVPWGTLLVGTAQGALTLAGQATVVVFVLYFTLAEGPRFRVKLLAWADRRPRGRARLLAALEELHRDVEQYMLNRVALNAILGVVTWAVYALYGLEHAAIWGITTALLHFIPYVGPALGLFLPTAMALLQYGTAKDVALVAAIYLVLVNVQGNVVDPLFLGKQLRLSPLVVFLGSLFWFWLWGPVGLFLAVPLLSTVRIVCRHLPRYRVVASLLAE</sequence>
<evidence type="ECO:0000256" key="4">
    <source>
        <dbReference type="ARBA" id="ARBA00022475"/>
    </source>
</evidence>
<feature type="transmembrane region" description="Helical" evidence="8">
    <location>
        <begin position="219"/>
        <end position="236"/>
    </location>
</feature>
<keyword evidence="3" id="KW-0813">Transport</keyword>
<comment type="similarity">
    <text evidence="2">Belongs to the autoinducer-2 exporter (AI-2E) (TC 2.A.86) family.</text>
</comment>